<keyword evidence="3" id="KW-1185">Reference proteome</keyword>
<reference evidence="2 3" key="1">
    <citation type="journal article" date="2014" name="Virology">
        <title>Supersize me: Cronobacter sakazakii phage GAP32.</title>
        <authorList>
            <person name="Abbasifar R."/>
            <person name="Griffiths M.W."/>
            <person name="Sabour P.M."/>
            <person name="Ackermann H.-W."/>
            <person name="Vandersteegen K."/>
            <person name="Lavigne R."/>
            <person name="Noben J.-P."/>
            <person name="Villa A.A."/>
            <person name="Abbasifar A."/>
            <person name="Nash J.H.E."/>
            <person name="Kropinski A.M."/>
        </authorList>
    </citation>
    <scope>NUCLEOTIDE SEQUENCE [LARGE SCALE GENOMIC DNA]</scope>
    <source>
        <strain evidence="2">GAP-32</strain>
    </source>
</reference>
<dbReference type="Pfam" id="PF13508">
    <property type="entry name" value="Acetyltransf_7"/>
    <property type="match status" value="1"/>
</dbReference>
<dbReference type="InterPro" id="IPR000182">
    <property type="entry name" value="GNAT_dom"/>
</dbReference>
<dbReference type="GeneID" id="13994155"/>
<dbReference type="KEGG" id="vg:13994155"/>
<dbReference type="Gene3D" id="3.40.630.30">
    <property type="match status" value="1"/>
</dbReference>
<dbReference type="OrthoDB" id="24568at10239"/>
<protein>
    <recommendedName>
        <fullName evidence="1">N-acetyltransferase domain-containing protein</fullName>
    </recommendedName>
</protein>
<dbReference type="RefSeq" id="YP_006987520.1">
    <property type="nucleotide sequence ID" value="NC_019401.1"/>
</dbReference>
<evidence type="ECO:0000313" key="3">
    <source>
        <dbReference type="Proteomes" id="UP000000457"/>
    </source>
</evidence>
<evidence type="ECO:0000259" key="1">
    <source>
        <dbReference type="PROSITE" id="PS51186"/>
    </source>
</evidence>
<feature type="domain" description="N-acetyltransferase" evidence="1">
    <location>
        <begin position="1"/>
        <end position="139"/>
    </location>
</feature>
<dbReference type="GO" id="GO:0016747">
    <property type="term" value="F:acyltransferase activity, transferring groups other than amino-acyl groups"/>
    <property type="evidence" value="ECO:0007669"/>
    <property type="project" value="InterPro"/>
</dbReference>
<accession>K4F9P4</accession>
<gene>
    <name evidence="2" type="ORF">GAP32_412</name>
</gene>
<dbReference type="Proteomes" id="UP000000457">
    <property type="component" value="Segment"/>
</dbReference>
<proteinExistence type="predicted"/>
<organism evidence="2 3">
    <name type="scientific">Cronobacter phage vB_CsaM_GAP32</name>
    <dbReference type="NCBI Taxonomy" id="1141136"/>
    <lineage>
        <taxon>Viruses</taxon>
        <taxon>Duplodnaviria</taxon>
        <taxon>Heunggongvirae</taxon>
        <taxon>Uroviricota</taxon>
        <taxon>Caudoviricetes</taxon>
        <taxon>Mimasvirus</taxon>
        <taxon>Mimasvirus GAP32</taxon>
    </lineage>
</organism>
<dbReference type="EMBL" id="JN882285">
    <property type="protein sequence ID" value="AFC21865.1"/>
    <property type="molecule type" value="Genomic_DNA"/>
</dbReference>
<dbReference type="CDD" id="cd04301">
    <property type="entry name" value="NAT_SF"/>
    <property type="match status" value="1"/>
</dbReference>
<name>K4F9P4_9CAUD</name>
<dbReference type="InterPro" id="IPR016181">
    <property type="entry name" value="Acyl_CoA_acyltransferase"/>
</dbReference>
<dbReference type="PROSITE" id="PS51186">
    <property type="entry name" value="GNAT"/>
    <property type="match status" value="1"/>
</dbReference>
<dbReference type="SUPFAM" id="SSF55729">
    <property type="entry name" value="Acyl-CoA N-acyltransferases (Nat)"/>
    <property type="match status" value="1"/>
</dbReference>
<sequence>MQIISSDEVPVQELAQLALDSHLYHSPGWTIIRCFEDVISEPDIADTSKILLLQDDEQKNIGTVFFNDDFNYNYWGTNIQMYVKPEHRGNGYAKKLFIELNNRLKKCGWDGIIYSGYGIGGSDTFWGQMNSLHEEKPDDFYKVVLTY</sequence>
<evidence type="ECO:0000313" key="2">
    <source>
        <dbReference type="EMBL" id="AFC21865.1"/>
    </source>
</evidence>